<sequence length="230" mass="25239">MGSQTPGAGGAGGANERATGPPDGPGPEEGLLRFAIGYPSRRGLKPLLIGTVFTLFSILIIPAFFVAGYMVRLTRAAIRGEPEPPAFDDWGDIFVDGLGLLVVFIPVLIVYWLLLFVTGEIHWLLNVLVALAFAYVAPSIYLSYAVSDSWFGAYDTGRLQRLLTHRTYAIGLLLYVLVINGIGFLVAVFLMTVSLLTIVGWIVIWPLIIFYWYAIDAALWGRVYNRIEAP</sequence>
<dbReference type="GeneID" id="32893889"/>
<feature type="region of interest" description="Disordered" evidence="1">
    <location>
        <begin position="1"/>
        <end position="24"/>
    </location>
</feature>
<dbReference type="EMBL" id="CP019893">
    <property type="protein sequence ID" value="ARS89578.1"/>
    <property type="molecule type" value="Genomic_DNA"/>
</dbReference>
<gene>
    <name evidence="3" type="ORF">B1756_07375</name>
</gene>
<reference evidence="4" key="1">
    <citation type="submission" date="2017-02" db="EMBL/GenBank/DDBJ databases">
        <title>Natronthermophilus aegyptiacus gen. nov.,sp. nov., an aerobic, extremely halophilic alkalithermophilic archaeon isolated from the athalassohaline Wadi An Natrun, Egypt.</title>
        <authorList>
            <person name="Zhao B."/>
        </authorList>
    </citation>
    <scope>NUCLEOTIDE SEQUENCE [LARGE SCALE GENOMIC DNA]</scope>
    <source>
        <strain evidence="4">JW/NM-HA 15</strain>
    </source>
</reference>
<dbReference type="AlphaFoldDB" id="A0A2Z2I0B2"/>
<dbReference type="Proteomes" id="UP000250088">
    <property type="component" value="Chromosome"/>
</dbReference>
<keyword evidence="4" id="KW-1185">Reference proteome</keyword>
<keyword evidence="2" id="KW-0472">Membrane</keyword>
<organism evidence="3 4">
    <name type="scientific">Natrarchaeobaculum aegyptiacum</name>
    <dbReference type="NCBI Taxonomy" id="745377"/>
    <lineage>
        <taxon>Archaea</taxon>
        <taxon>Methanobacteriati</taxon>
        <taxon>Methanobacteriota</taxon>
        <taxon>Stenosarchaea group</taxon>
        <taxon>Halobacteria</taxon>
        <taxon>Halobacteriales</taxon>
        <taxon>Natrialbaceae</taxon>
        <taxon>Natrarchaeobaculum</taxon>
    </lineage>
</organism>
<dbReference type="InterPro" id="IPR025098">
    <property type="entry name" value="DUF4013"/>
</dbReference>
<evidence type="ECO:0000256" key="1">
    <source>
        <dbReference type="SAM" id="MobiDB-lite"/>
    </source>
</evidence>
<dbReference type="OrthoDB" id="107590at2157"/>
<feature type="transmembrane region" description="Helical" evidence="2">
    <location>
        <begin position="123"/>
        <end position="146"/>
    </location>
</feature>
<dbReference type="RefSeq" id="WP_086887955.1">
    <property type="nucleotide sequence ID" value="NZ_CP019893.1"/>
</dbReference>
<protein>
    <recommendedName>
        <fullName evidence="5">DUF4013 domain-containing protein</fullName>
    </recommendedName>
</protein>
<dbReference type="KEGG" id="naj:B1756_07375"/>
<keyword evidence="2" id="KW-1133">Transmembrane helix</keyword>
<dbReference type="Pfam" id="PF13197">
    <property type="entry name" value="DUF4013"/>
    <property type="match status" value="1"/>
</dbReference>
<evidence type="ECO:0008006" key="5">
    <source>
        <dbReference type="Google" id="ProtNLM"/>
    </source>
</evidence>
<feature type="transmembrane region" description="Helical" evidence="2">
    <location>
        <begin position="47"/>
        <end position="72"/>
    </location>
</feature>
<evidence type="ECO:0000313" key="4">
    <source>
        <dbReference type="Proteomes" id="UP000250088"/>
    </source>
</evidence>
<feature type="transmembrane region" description="Helical" evidence="2">
    <location>
        <begin position="93"/>
        <end position="117"/>
    </location>
</feature>
<evidence type="ECO:0000256" key="2">
    <source>
        <dbReference type="SAM" id="Phobius"/>
    </source>
</evidence>
<proteinExistence type="predicted"/>
<evidence type="ECO:0000313" key="3">
    <source>
        <dbReference type="EMBL" id="ARS89578.1"/>
    </source>
</evidence>
<feature type="transmembrane region" description="Helical" evidence="2">
    <location>
        <begin position="167"/>
        <end position="189"/>
    </location>
</feature>
<keyword evidence="2" id="KW-0812">Transmembrane</keyword>
<accession>A0A2Z2I0B2</accession>
<name>A0A2Z2I0B2_9EURY</name>
<feature type="transmembrane region" description="Helical" evidence="2">
    <location>
        <begin position="195"/>
        <end position="214"/>
    </location>
</feature>